<keyword evidence="26" id="KW-1185">Reference proteome</keyword>
<keyword evidence="11 24" id="KW-0493">Microtubule</keyword>
<dbReference type="SUPFAM" id="SSF54648">
    <property type="entry name" value="DLC"/>
    <property type="match status" value="1"/>
</dbReference>
<gene>
    <name evidence="25" type="ORF">QYF61_019057</name>
</gene>
<dbReference type="Proteomes" id="UP001333110">
    <property type="component" value="Unassembled WGS sequence"/>
</dbReference>
<dbReference type="Pfam" id="PF01221">
    <property type="entry name" value="Dynein_light"/>
    <property type="match status" value="1"/>
</dbReference>
<evidence type="ECO:0000313" key="25">
    <source>
        <dbReference type="EMBL" id="KAK4813254.1"/>
    </source>
</evidence>
<dbReference type="PROSITE" id="PS01239">
    <property type="entry name" value="DYNEIN_LIGHT_1"/>
    <property type="match status" value="1"/>
</dbReference>
<evidence type="ECO:0000256" key="15">
    <source>
        <dbReference type="ARBA" id="ARBA00022990"/>
    </source>
</evidence>
<keyword evidence="23" id="KW-0539">Nucleus</keyword>
<dbReference type="PANTHER" id="PTHR11886:SF91">
    <property type="entry name" value="DYNEIN LIGHT CHAIN 1, CYTOPLASMIC"/>
    <property type="match status" value="1"/>
</dbReference>
<sequence length="153" mass="17257">MQTSMGDQTAVVKDADMSEEMQQYAVELAILAIEKYNEFEKKYNPTWHCIVGRKFGSCVSHETKHFIFPCAWKTNGGYSKPSAGVEGSPFARWLAPSDLEFRTALAGVWSLEDKLSVLRVFPVTKVSADSSFLIEKLRSCFPGFTQSFLPSWR</sequence>
<evidence type="ECO:0000256" key="18">
    <source>
        <dbReference type="ARBA" id="ARBA00023128"/>
    </source>
</evidence>
<proteinExistence type="inferred from homology"/>
<keyword evidence="16" id="KW-0805">Transcription regulation</keyword>
<organism evidence="25 26">
    <name type="scientific">Mycteria americana</name>
    <name type="common">Wood stork</name>
    <dbReference type="NCBI Taxonomy" id="33587"/>
    <lineage>
        <taxon>Eukaryota</taxon>
        <taxon>Metazoa</taxon>
        <taxon>Chordata</taxon>
        <taxon>Craniata</taxon>
        <taxon>Vertebrata</taxon>
        <taxon>Euteleostomi</taxon>
        <taxon>Archelosauria</taxon>
        <taxon>Archosauria</taxon>
        <taxon>Dinosauria</taxon>
        <taxon>Saurischia</taxon>
        <taxon>Theropoda</taxon>
        <taxon>Coelurosauria</taxon>
        <taxon>Aves</taxon>
        <taxon>Neognathae</taxon>
        <taxon>Neoaves</taxon>
        <taxon>Aequornithes</taxon>
        <taxon>Ciconiiformes</taxon>
        <taxon>Ciconiidae</taxon>
        <taxon>Mycteria</taxon>
    </lineage>
</organism>
<evidence type="ECO:0000256" key="9">
    <source>
        <dbReference type="ARBA" id="ARBA00022499"/>
    </source>
</evidence>
<dbReference type="GO" id="GO:0044458">
    <property type="term" value="P:motile cilium assembly"/>
    <property type="evidence" value="ECO:0007669"/>
    <property type="project" value="TreeGrafter"/>
</dbReference>
<keyword evidence="19" id="KW-0010">Activator</keyword>
<keyword evidence="18" id="KW-0496">Mitochondrion</keyword>
<dbReference type="GO" id="GO:0005634">
    <property type="term" value="C:nucleus"/>
    <property type="evidence" value="ECO:0007669"/>
    <property type="project" value="UniProtKB-SubCell"/>
</dbReference>
<keyword evidence="10" id="KW-0597">Phosphoprotein</keyword>
<keyword evidence="7" id="KW-0158">Chromosome</keyword>
<evidence type="ECO:0000256" key="23">
    <source>
        <dbReference type="ARBA" id="ARBA00023242"/>
    </source>
</evidence>
<keyword evidence="13" id="KW-0227">DNA damage</keyword>
<evidence type="ECO:0000313" key="26">
    <source>
        <dbReference type="Proteomes" id="UP001333110"/>
    </source>
</evidence>
<evidence type="ECO:0000256" key="16">
    <source>
        <dbReference type="ARBA" id="ARBA00023015"/>
    </source>
</evidence>
<protein>
    <recommendedName>
        <fullName evidence="24">Dynein light chain</fullName>
    </recommendedName>
</protein>
<dbReference type="InterPro" id="IPR001372">
    <property type="entry name" value="Dynein_light_chain_typ-1/2"/>
</dbReference>
<evidence type="ECO:0000256" key="20">
    <source>
        <dbReference type="ARBA" id="ARBA00023163"/>
    </source>
</evidence>
<dbReference type="GO" id="GO:0035721">
    <property type="term" value="P:intraciliary retrograde transport"/>
    <property type="evidence" value="ECO:0007669"/>
    <property type="project" value="TreeGrafter"/>
</dbReference>
<dbReference type="GO" id="GO:0005813">
    <property type="term" value="C:centrosome"/>
    <property type="evidence" value="ECO:0007669"/>
    <property type="project" value="UniProtKB-SubCell"/>
</dbReference>
<dbReference type="GO" id="GO:0005694">
    <property type="term" value="C:chromosome"/>
    <property type="evidence" value="ECO:0007669"/>
    <property type="project" value="UniProtKB-SubCell"/>
</dbReference>
<accession>A0AAN7MU08</accession>
<dbReference type="GO" id="GO:0006915">
    <property type="term" value="P:apoptotic process"/>
    <property type="evidence" value="ECO:0007669"/>
    <property type="project" value="UniProtKB-KW"/>
</dbReference>
<evidence type="ECO:0000256" key="4">
    <source>
        <dbReference type="ARBA" id="ARBA00004300"/>
    </source>
</evidence>
<dbReference type="AlphaFoldDB" id="A0AAN7MU08"/>
<keyword evidence="14" id="KW-0832">Ubl conjugation</keyword>
<evidence type="ECO:0000256" key="6">
    <source>
        <dbReference type="ARBA" id="ARBA00022448"/>
    </source>
</evidence>
<evidence type="ECO:0000256" key="17">
    <source>
        <dbReference type="ARBA" id="ARBA00023017"/>
    </source>
</evidence>
<dbReference type="InterPro" id="IPR037177">
    <property type="entry name" value="DLC_sf"/>
</dbReference>
<dbReference type="GO" id="GO:0005739">
    <property type="term" value="C:mitochondrion"/>
    <property type="evidence" value="ECO:0007669"/>
    <property type="project" value="UniProtKB-SubCell"/>
</dbReference>
<dbReference type="GO" id="GO:0005868">
    <property type="term" value="C:cytoplasmic dynein complex"/>
    <property type="evidence" value="ECO:0007669"/>
    <property type="project" value="TreeGrafter"/>
</dbReference>
<evidence type="ECO:0000256" key="19">
    <source>
        <dbReference type="ARBA" id="ARBA00023159"/>
    </source>
</evidence>
<keyword evidence="6" id="KW-0813">Transport</keyword>
<evidence type="ECO:0000256" key="3">
    <source>
        <dbReference type="ARBA" id="ARBA00004286"/>
    </source>
</evidence>
<evidence type="ECO:0000256" key="24">
    <source>
        <dbReference type="RuleBase" id="RU365010"/>
    </source>
</evidence>
<dbReference type="SMART" id="SM01375">
    <property type="entry name" value="Dynein_light"/>
    <property type="match status" value="1"/>
</dbReference>
<evidence type="ECO:0000256" key="11">
    <source>
        <dbReference type="ARBA" id="ARBA00022701"/>
    </source>
</evidence>
<comment type="subcellular location">
    <subcellularLocation>
        <location evidence="3">Chromosome</location>
    </subcellularLocation>
    <subcellularLocation>
        <location evidence="4">Cytoplasm</location>
        <location evidence="4">Cytoskeleton</location>
        <location evidence="4">Microtubule organizing center</location>
        <location evidence="4">Centrosome</location>
    </subcellularLocation>
    <subcellularLocation>
        <location evidence="2">Mitochondrion</location>
    </subcellularLocation>
    <subcellularLocation>
        <location evidence="1">Nucleus</location>
    </subcellularLocation>
</comment>
<comment type="similarity">
    <text evidence="5 24">Belongs to the dynein light chain family.</text>
</comment>
<dbReference type="EMBL" id="JAUNZN010000013">
    <property type="protein sequence ID" value="KAK4813254.1"/>
    <property type="molecule type" value="Genomic_DNA"/>
</dbReference>
<keyword evidence="20" id="KW-0804">Transcription</keyword>
<dbReference type="PANTHER" id="PTHR11886">
    <property type="entry name" value="DYNEIN LIGHT CHAIN"/>
    <property type="match status" value="1"/>
</dbReference>
<evidence type="ECO:0000256" key="10">
    <source>
        <dbReference type="ARBA" id="ARBA00022553"/>
    </source>
</evidence>
<keyword evidence="21 24" id="KW-0505">Motor protein</keyword>
<keyword evidence="17 24" id="KW-0243">Dynein</keyword>
<dbReference type="GO" id="GO:0006974">
    <property type="term" value="P:DNA damage response"/>
    <property type="evidence" value="ECO:0007669"/>
    <property type="project" value="UniProtKB-KW"/>
</dbReference>
<evidence type="ECO:0000256" key="7">
    <source>
        <dbReference type="ARBA" id="ARBA00022454"/>
    </source>
</evidence>
<dbReference type="GO" id="GO:0005929">
    <property type="term" value="C:cilium"/>
    <property type="evidence" value="ECO:0007669"/>
    <property type="project" value="GOC"/>
</dbReference>
<evidence type="ECO:0000256" key="8">
    <source>
        <dbReference type="ARBA" id="ARBA00022490"/>
    </source>
</evidence>
<dbReference type="GO" id="GO:0045505">
    <property type="term" value="F:dynein intermediate chain binding"/>
    <property type="evidence" value="ECO:0007669"/>
    <property type="project" value="TreeGrafter"/>
</dbReference>
<keyword evidence="9" id="KW-1017">Isopeptide bond</keyword>
<dbReference type="GO" id="GO:0005874">
    <property type="term" value="C:microtubule"/>
    <property type="evidence" value="ECO:0007669"/>
    <property type="project" value="UniProtKB-KW"/>
</dbReference>
<dbReference type="Gene3D" id="3.30.740.10">
    <property type="entry name" value="Protein Inhibitor Of Neuronal Nitric Oxide Synthase"/>
    <property type="match status" value="1"/>
</dbReference>
<reference evidence="25 26" key="1">
    <citation type="journal article" date="2023" name="J. Hered.">
        <title>Chromosome-level genome of the wood stork (Mycteria americana) provides insight into avian chromosome evolution.</title>
        <authorList>
            <person name="Flamio R. Jr."/>
            <person name="Ramstad K.M."/>
        </authorList>
    </citation>
    <scope>NUCLEOTIDE SEQUENCE [LARGE SCALE GENOMIC DNA]</scope>
    <source>
        <strain evidence="25">JAX WOST 10</strain>
    </source>
</reference>
<name>A0AAN7MU08_MYCAM</name>
<evidence type="ECO:0000256" key="5">
    <source>
        <dbReference type="ARBA" id="ARBA00010156"/>
    </source>
</evidence>
<evidence type="ECO:0000256" key="22">
    <source>
        <dbReference type="ARBA" id="ARBA00023212"/>
    </source>
</evidence>
<keyword evidence="15" id="KW-0007">Acetylation</keyword>
<keyword evidence="22 24" id="KW-0206">Cytoskeleton</keyword>
<comment type="caution">
    <text evidence="25">The sequence shown here is derived from an EMBL/GenBank/DDBJ whole genome shotgun (WGS) entry which is preliminary data.</text>
</comment>
<dbReference type="InterPro" id="IPR019763">
    <property type="entry name" value="Dynein_light_1/2_CS"/>
</dbReference>
<evidence type="ECO:0000256" key="13">
    <source>
        <dbReference type="ARBA" id="ARBA00022763"/>
    </source>
</evidence>
<keyword evidence="12" id="KW-0053">Apoptosis</keyword>
<evidence type="ECO:0000256" key="21">
    <source>
        <dbReference type="ARBA" id="ARBA00023175"/>
    </source>
</evidence>
<evidence type="ECO:0000256" key="2">
    <source>
        <dbReference type="ARBA" id="ARBA00004173"/>
    </source>
</evidence>
<keyword evidence="8 24" id="KW-0963">Cytoplasm</keyword>
<evidence type="ECO:0000256" key="1">
    <source>
        <dbReference type="ARBA" id="ARBA00004123"/>
    </source>
</evidence>
<evidence type="ECO:0000256" key="14">
    <source>
        <dbReference type="ARBA" id="ARBA00022843"/>
    </source>
</evidence>
<evidence type="ECO:0000256" key="12">
    <source>
        <dbReference type="ARBA" id="ARBA00022703"/>
    </source>
</evidence>